<evidence type="ECO:0000256" key="4">
    <source>
        <dbReference type="ARBA" id="ARBA00023163"/>
    </source>
</evidence>
<feature type="region of interest" description="Disordered" evidence="6">
    <location>
        <begin position="322"/>
        <end position="396"/>
    </location>
</feature>
<organism evidence="8 9">
    <name type="scientific">Paraoerskovia sediminicola</name>
    <dbReference type="NCBI Taxonomy" id="1138587"/>
    <lineage>
        <taxon>Bacteria</taxon>
        <taxon>Bacillati</taxon>
        <taxon>Actinomycetota</taxon>
        <taxon>Actinomycetes</taxon>
        <taxon>Micrococcales</taxon>
        <taxon>Cellulomonadaceae</taxon>
        <taxon>Paraoerskovia</taxon>
    </lineage>
</organism>
<dbReference type="EMBL" id="AP027729">
    <property type="protein sequence ID" value="BDZ43207.1"/>
    <property type="molecule type" value="Genomic_DNA"/>
</dbReference>
<dbReference type="PANTHER" id="PTHR34824:SF1">
    <property type="entry name" value="HEAT-INDUCIBLE TRANSCRIPTION REPRESSOR HRCA"/>
    <property type="match status" value="1"/>
</dbReference>
<dbReference type="Proteomes" id="UP001321475">
    <property type="component" value="Chromosome"/>
</dbReference>
<dbReference type="InterPro" id="IPR036390">
    <property type="entry name" value="WH_DNA-bd_sf"/>
</dbReference>
<keyword evidence="4 5" id="KW-0804">Transcription</keyword>
<evidence type="ECO:0000256" key="5">
    <source>
        <dbReference type="HAMAP-Rule" id="MF_00081"/>
    </source>
</evidence>
<evidence type="ECO:0000256" key="1">
    <source>
        <dbReference type="ARBA" id="ARBA00022491"/>
    </source>
</evidence>
<gene>
    <name evidence="5" type="primary">hrcA</name>
    <name evidence="8" type="ORF">GCM10025865_25060</name>
</gene>
<dbReference type="Gene3D" id="3.30.390.60">
    <property type="entry name" value="Heat-inducible transcription repressor hrca homolog, domain 3"/>
    <property type="match status" value="1"/>
</dbReference>
<proteinExistence type="inferred from homology"/>
<dbReference type="Gene3D" id="3.30.450.40">
    <property type="match status" value="1"/>
</dbReference>
<evidence type="ECO:0000259" key="7">
    <source>
        <dbReference type="Pfam" id="PF01628"/>
    </source>
</evidence>
<dbReference type="SUPFAM" id="SSF55781">
    <property type="entry name" value="GAF domain-like"/>
    <property type="match status" value="1"/>
</dbReference>
<evidence type="ECO:0000313" key="9">
    <source>
        <dbReference type="Proteomes" id="UP001321475"/>
    </source>
</evidence>
<keyword evidence="1 5" id="KW-0678">Repressor</keyword>
<dbReference type="NCBIfam" id="TIGR00331">
    <property type="entry name" value="hrcA"/>
    <property type="match status" value="1"/>
</dbReference>
<keyword evidence="9" id="KW-1185">Reference proteome</keyword>
<dbReference type="PANTHER" id="PTHR34824">
    <property type="entry name" value="HEAT-INDUCIBLE TRANSCRIPTION REPRESSOR HRCA"/>
    <property type="match status" value="1"/>
</dbReference>
<keyword evidence="3 5" id="KW-0346">Stress response</keyword>
<protein>
    <recommendedName>
        <fullName evidence="5">Heat-inducible transcription repressor HrcA</fullName>
    </recommendedName>
</protein>
<reference evidence="9" key="1">
    <citation type="journal article" date="2019" name="Int. J. Syst. Evol. Microbiol.">
        <title>The Global Catalogue of Microorganisms (GCM) 10K type strain sequencing project: providing services to taxonomists for standard genome sequencing and annotation.</title>
        <authorList>
            <consortium name="The Broad Institute Genomics Platform"/>
            <consortium name="The Broad Institute Genome Sequencing Center for Infectious Disease"/>
            <person name="Wu L."/>
            <person name="Ma J."/>
        </authorList>
    </citation>
    <scope>NUCLEOTIDE SEQUENCE [LARGE SCALE GENOMIC DNA]</scope>
    <source>
        <strain evidence="9">NBRC 108565</strain>
    </source>
</reference>
<evidence type="ECO:0000256" key="2">
    <source>
        <dbReference type="ARBA" id="ARBA00023015"/>
    </source>
</evidence>
<feature type="compositionally biased region" description="Low complexity" evidence="6">
    <location>
        <begin position="367"/>
        <end position="382"/>
    </location>
</feature>
<evidence type="ECO:0000256" key="6">
    <source>
        <dbReference type="SAM" id="MobiDB-lite"/>
    </source>
</evidence>
<dbReference type="InterPro" id="IPR023120">
    <property type="entry name" value="WHTH_transcript_rep_HrcA_IDD"/>
</dbReference>
<comment type="function">
    <text evidence="5">Negative regulator of class I heat shock genes (grpE-dnaK-dnaJ and groELS operons). Prevents heat-shock induction of these operons.</text>
</comment>
<feature type="region of interest" description="Disordered" evidence="6">
    <location>
        <begin position="1"/>
        <end position="20"/>
    </location>
</feature>
<feature type="compositionally biased region" description="Basic residues" evidence="6">
    <location>
        <begin position="385"/>
        <end position="396"/>
    </location>
</feature>
<dbReference type="InterPro" id="IPR002571">
    <property type="entry name" value="HrcA"/>
</dbReference>
<dbReference type="Gene3D" id="1.10.10.10">
    <property type="entry name" value="Winged helix-like DNA-binding domain superfamily/Winged helix DNA-binding domain"/>
    <property type="match status" value="1"/>
</dbReference>
<evidence type="ECO:0000313" key="8">
    <source>
        <dbReference type="EMBL" id="BDZ43207.1"/>
    </source>
</evidence>
<dbReference type="Pfam" id="PF01628">
    <property type="entry name" value="HrcA"/>
    <property type="match status" value="1"/>
</dbReference>
<comment type="similarity">
    <text evidence="5">Belongs to the HrcA family.</text>
</comment>
<evidence type="ECO:0000256" key="3">
    <source>
        <dbReference type="ARBA" id="ARBA00023016"/>
    </source>
</evidence>
<dbReference type="InterPro" id="IPR029016">
    <property type="entry name" value="GAF-like_dom_sf"/>
</dbReference>
<feature type="compositionally biased region" description="Low complexity" evidence="6">
    <location>
        <begin position="334"/>
        <end position="346"/>
    </location>
</feature>
<dbReference type="SUPFAM" id="SSF46785">
    <property type="entry name" value="Winged helix' DNA-binding domain"/>
    <property type="match status" value="1"/>
</dbReference>
<dbReference type="InterPro" id="IPR036388">
    <property type="entry name" value="WH-like_DNA-bd_sf"/>
</dbReference>
<feature type="domain" description="Heat-inducible transcription repressor HrcA C-terminal" evidence="7">
    <location>
        <begin position="124"/>
        <end position="323"/>
    </location>
</feature>
<dbReference type="HAMAP" id="MF_00081">
    <property type="entry name" value="HrcA"/>
    <property type="match status" value="1"/>
</dbReference>
<sequence>MRTGTRVVEQVSGESHGREARVSEERQLEVLRAIVEDYVTTREPVGSRMIAERHGLGVSSATIRNDMAVLEEGGYIAQPHTSAGRIPTDKGYRVFVDRLSTIKSLSTPEKRAIETFLSDAVDLDDVVARAGRLLAQLTGQVAVVQYPSLRRSGLRHLELVPMGDQRLLVVIITDTGRVEQRVLELGAPVDETTLGELRVRLNVAAAGRRLADVARALGGAVEALRPADRETARRVAEVVVETLGQESEERIVLAGTANLAQAGMRFEHALRPVLEALEEQVVLLNLLTEMSADGTSGVAVRIGHETQLAGLQEASVVTSGYGGYGGPGGRRRAPATGRPAAGRGTPSRWSARSAPPGWTTRAPSLRSAPWPATSPASSNPEPTTRRRSRERRRPPT</sequence>
<name>A0ABN6XE49_9CELL</name>
<accession>A0ABN6XE49</accession>
<dbReference type="InterPro" id="IPR021153">
    <property type="entry name" value="HrcA_C"/>
</dbReference>
<keyword evidence="2 5" id="KW-0805">Transcription regulation</keyword>